<feature type="compositionally biased region" description="Basic residues" evidence="1">
    <location>
        <begin position="15"/>
        <end position="32"/>
    </location>
</feature>
<feature type="transmembrane region" description="Helical" evidence="2">
    <location>
        <begin position="90"/>
        <end position="107"/>
    </location>
</feature>
<keyword evidence="2" id="KW-1133">Transmembrane helix</keyword>
<feature type="transmembrane region" description="Helical" evidence="2">
    <location>
        <begin position="64"/>
        <end position="84"/>
    </location>
</feature>
<reference evidence="3 4" key="1">
    <citation type="journal article" date="2012" name="J. Bacteriol.">
        <title>Draft Genome Sequence of Turicella otitidis ATCC 51513, Isolated from Middle Ear Fluid from a Child with Otitis Media.</title>
        <authorList>
            <person name="Brinkrolf K."/>
            <person name="Schneider J."/>
            <person name="Knecht M."/>
            <person name="Ruckert C."/>
            <person name="Tauch A."/>
        </authorList>
    </citation>
    <scope>NUCLEOTIDE SEQUENCE [LARGE SCALE GENOMIC DNA]</scope>
    <source>
        <strain evidence="3 4">ATCC 51513</strain>
    </source>
</reference>
<dbReference type="InterPro" id="IPR007313">
    <property type="entry name" value="FxsA"/>
</dbReference>
<accession>I7L948</accession>
<dbReference type="NCBIfam" id="NF008528">
    <property type="entry name" value="PRK11463.1-2"/>
    <property type="match status" value="1"/>
</dbReference>
<keyword evidence="2" id="KW-0812">Transmembrane</keyword>
<comment type="caution">
    <text evidence="3">The sequence shown here is derived from an EMBL/GenBank/DDBJ whole genome shotgun (WGS) entry which is preliminary data.</text>
</comment>
<organism evidence="3 4">
    <name type="scientific">Corynebacterium otitidis ATCC 51513</name>
    <dbReference type="NCBI Taxonomy" id="883169"/>
    <lineage>
        <taxon>Bacteria</taxon>
        <taxon>Bacillati</taxon>
        <taxon>Actinomycetota</taxon>
        <taxon>Actinomycetes</taxon>
        <taxon>Mycobacteriales</taxon>
        <taxon>Corynebacteriaceae</taxon>
        <taxon>Corynebacterium</taxon>
    </lineage>
</organism>
<feature type="region of interest" description="Disordered" evidence="1">
    <location>
        <begin position="200"/>
        <end position="227"/>
    </location>
</feature>
<feature type="region of interest" description="Disordered" evidence="1">
    <location>
        <begin position="1"/>
        <end position="56"/>
    </location>
</feature>
<proteinExistence type="predicted"/>
<feature type="region of interest" description="Disordered" evidence="1">
    <location>
        <begin position="232"/>
        <end position="251"/>
    </location>
</feature>
<evidence type="ECO:0000313" key="4">
    <source>
        <dbReference type="Proteomes" id="UP000011016"/>
    </source>
</evidence>
<dbReference type="EMBL" id="CAJZ01000116">
    <property type="protein sequence ID" value="CCI83582.1"/>
    <property type="molecule type" value="Genomic_DNA"/>
</dbReference>
<evidence type="ECO:0000256" key="1">
    <source>
        <dbReference type="SAM" id="MobiDB-lite"/>
    </source>
</evidence>
<dbReference type="AlphaFoldDB" id="I7L948"/>
<feature type="transmembrane region" description="Helical" evidence="2">
    <location>
        <begin position="128"/>
        <end position="158"/>
    </location>
</feature>
<keyword evidence="2" id="KW-0472">Membrane</keyword>
<evidence type="ECO:0000313" key="3">
    <source>
        <dbReference type="EMBL" id="CCI83582.1"/>
    </source>
</evidence>
<dbReference type="PANTHER" id="PTHR35335">
    <property type="entry name" value="UPF0716 PROTEIN FXSA"/>
    <property type="match status" value="1"/>
</dbReference>
<evidence type="ECO:0000256" key="2">
    <source>
        <dbReference type="SAM" id="Phobius"/>
    </source>
</evidence>
<protein>
    <submittedName>
        <fullName evidence="3">Putative membrane protein</fullName>
    </submittedName>
</protein>
<sequence length="251" mass="26977">MLLHRAGDLPARPLRGAHRGHRHRHGQRRRAPQRQPAGPSLRANADHRLAPRGARPRPDRLDGVPILLLIAYIVLEVSFLALVISWVGPGWAILALLLSLFGGLALARWQMRRIAIDAQSRGTDAGRALADVGLTAVGALLVALPGLFTALVGLLFILPPTRALLRGLLAGRLKAHVETMGVRGYERSAARFPHTVYGTMRDESDATGNAGPAGGSGAGEVIDNDEVERLMRDISPEDFGRPGDDKPRGDD</sequence>
<dbReference type="PANTHER" id="PTHR35335:SF1">
    <property type="entry name" value="UPF0716 PROTEIN FXSA"/>
    <property type="match status" value="1"/>
</dbReference>
<dbReference type="Proteomes" id="UP000011016">
    <property type="component" value="Unassembled WGS sequence"/>
</dbReference>
<dbReference type="Pfam" id="PF04186">
    <property type="entry name" value="FxsA"/>
    <property type="match status" value="1"/>
</dbReference>
<gene>
    <name evidence="3" type="ORF">BN46_0851</name>
</gene>
<name>I7L948_9CORY</name>
<dbReference type="GO" id="GO:0016020">
    <property type="term" value="C:membrane"/>
    <property type="evidence" value="ECO:0007669"/>
    <property type="project" value="InterPro"/>
</dbReference>